<proteinExistence type="predicted"/>
<reference evidence="1" key="1">
    <citation type="submission" date="2022-09" db="EMBL/GenBank/DDBJ databases">
        <title>Haloadaptaus new haloarchaeum isolated from saline soil.</title>
        <authorList>
            <person name="Duran-Viseras A."/>
            <person name="Sanchez-Porro C."/>
            <person name="Ventosa A."/>
        </authorList>
    </citation>
    <scope>NUCLEOTIDE SEQUENCE</scope>
    <source>
        <strain evidence="1">F3-133</strain>
    </source>
</reference>
<dbReference type="PANTHER" id="PTHR39550:SF1">
    <property type="entry name" value="SLL0658 PROTEIN"/>
    <property type="match status" value="1"/>
</dbReference>
<protein>
    <recommendedName>
        <fullName evidence="3">Nucleic acid-binding protein, contains PIN domain</fullName>
    </recommendedName>
</protein>
<organism evidence="1 2">
    <name type="scientific">Halorutilus salinus</name>
    <dbReference type="NCBI Taxonomy" id="2487751"/>
    <lineage>
        <taxon>Archaea</taxon>
        <taxon>Methanobacteriati</taxon>
        <taxon>Methanobacteriota</taxon>
        <taxon>Stenosarchaea group</taxon>
        <taxon>Halobacteria</taxon>
        <taxon>Halorutilales</taxon>
        <taxon>Halorutilaceae</taxon>
        <taxon>Halorutilus</taxon>
    </lineage>
</organism>
<evidence type="ECO:0000313" key="1">
    <source>
        <dbReference type="EMBL" id="MCX2819053.1"/>
    </source>
</evidence>
<sequence length="168" mass="18532">MRVYVDATTIIALGSVGELQLLRNFDGEVTVPPAVRDEVTTEPARTNLVNFVDSDEVRTELTTSNGSLREAREVLNEDEENGDVQIVACVLEQEDVAVLSDDRRVRTVSEGFGATVTGTVGVVVRAVREGMSSEEAKDVVRRVDQHGLHMTAELREKAYELVEREDTN</sequence>
<name>A0A9Q4GIP9_9EURY</name>
<dbReference type="AlphaFoldDB" id="A0A9Q4GIP9"/>
<dbReference type="Pfam" id="PF11848">
    <property type="entry name" value="DUF3368"/>
    <property type="match status" value="1"/>
</dbReference>
<dbReference type="EMBL" id="RKLV01000006">
    <property type="protein sequence ID" value="MCX2819053.1"/>
    <property type="molecule type" value="Genomic_DNA"/>
</dbReference>
<dbReference type="RefSeq" id="WP_266086992.1">
    <property type="nucleotide sequence ID" value="NZ_RKLV01000006.1"/>
</dbReference>
<comment type="caution">
    <text evidence="1">The sequence shown here is derived from an EMBL/GenBank/DDBJ whole genome shotgun (WGS) entry which is preliminary data.</text>
</comment>
<gene>
    <name evidence="1" type="ORF">EGH25_06775</name>
</gene>
<dbReference type="InterPro" id="IPR021799">
    <property type="entry name" value="PIN-like_prokaryotic"/>
</dbReference>
<accession>A0A9Q4GIP9</accession>
<dbReference type="Proteomes" id="UP001149411">
    <property type="component" value="Unassembled WGS sequence"/>
</dbReference>
<evidence type="ECO:0000313" key="2">
    <source>
        <dbReference type="Proteomes" id="UP001149411"/>
    </source>
</evidence>
<keyword evidence="2" id="KW-1185">Reference proteome</keyword>
<evidence type="ECO:0008006" key="3">
    <source>
        <dbReference type="Google" id="ProtNLM"/>
    </source>
</evidence>
<dbReference type="PANTHER" id="PTHR39550">
    <property type="entry name" value="SLL0658 PROTEIN"/>
    <property type="match status" value="1"/>
</dbReference>